<keyword evidence="5" id="KW-1185">Reference proteome</keyword>
<name>A0ABW4RBN8_9RHOB</name>
<evidence type="ECO:0000256" key="1">
    <source>
        <dbReference type="SAM" id="MobiDB-lite"/>
    </source>
</evidence>
<dbReference type="PANTHER" id="PTHR30388">
    <property type="entry name" value="ALDEHYDE OXIDOREDUCTASE MOLYBDENUM COFACTOR ASSEMBLY PROTEIN"/>
    <property type="match status" value="1"/>
</dbReference>
<dbReference type="InterPro" id="IPR003777">
    <property type="entry name" value="XdhC_CoxI"/>
</dbReference>
<dbReference type="Pfam" id="PF02625">
    <property type="entry name" value="XdhC_CoxI"/>
    <property type="match status" value="1"/>
</dbReference>
<comment type="caution">
    <text evidence="4">The sequence shown here is derived from an EMBL/GenBank/DDBJ whole genome shotgun (WGS) entry which is preliminary data.</text>
</comment>
<protein>
    <submittedName>
        <fullName evidence="4">XdhC family protein</fullName>
    </submittedName>
</protein>
<feature type="domain" description="XdhC- CoxI" evidence="2">
    <location>
        <begin position="45"/>
        <end position="106"/>
    </location>
</feature>
<feature type="compositionally biased region" description="Polar residues" evidence="1">
    <location>
        <begin position="10"/>
        <end position="19"/>
    </location>
</feature>
<dbReference type="Pfam" id="PF13478">
    <property type="entry name" value="XdhC_C"/>
    <property type="match status" value="1"/>
</dbReference>
<dbReference type="Gene3D" id="3.40.50.720">
    <property type="entry name" value="NAD(P)-binding Rossmann-like Domain"/>
    <property type="match status" value="1"/>
</dbReference>
<feature type="domain" description="XdhC Rossmann" evidence="3">
    <location>
        <begin position="183"/>
        <end position="322"/>
    </location>
</feature>
<gene>
    <name evidence="4" type="ORF">ACFSCT_15370</name>
</gene>
<evidence type="ECO:0000259" key="3">
    <source>
        <dbReference type="Pfam" id="PF13478"/>
    </source>
</evidence>
<evidence type="ECO:0000313" key="5">
    <source>
        <dbReference type="Proteomes" id="UP001597213"/>
    </source>
</evidence>
<dbReference type="PANTHER" id="PTHR30388:SF4">
    <property type="entry name" value="MOLYBDENUM COFACTOR INSERTION CHAPERONE PAOD"/>
    <property type="match status" value="1"/>
</dbReference>
<dbReference type="InterPro" id="IPR052698">
    <property type="entry name" value="MoCofactor_Util/Proc"/>
</dbReference>
<dbReference type="Proteomes" id="UP001597213">
    <property type="component" value="Unassembled WGS sequence"/>
</dbReference>
<organism evidence="4 5">
    <name type="scientific">Paracoccus pacificus</name>
    <dbReference type="NCBI Taxonomy" id="1463598"/>
    <lineage>
        <taxon>Bacteria</taxon>
        <taxon>Pseudomonadati</taxon>
        <taxon>Pseudomonadota</taxon>
        <taxon>Alphaproteobacteria</taxon>
        <taxon>Rhodobacterales</taxon>
        <taxon>Paracoccaceae</taxon>
        <taxon>Paracoccus</taxon>
    </lineage>
</organism>
<dbReference type="RefSeq" id="WP_379144148.1">
    <property type="nucleotide sequence ID" value="NZ_JBHUEN010000043.1"/>
</dbReference>
<accession>A0ABW4RBN8</accession>
<proteinExistence type="predicted"/>
<evidence type="ECO:0000313" key="4">
    <source>
        <dbReference type="EMBL" id="MFD1883099.1"/>
    </source>
</evidence>
<dbReference type="EMBL" id="JBHUEN010000043">
    <property type="protein sequence ID" value="MFD1883099.1"/>
    <property type="molecule type" value="Genomic_DNA"/>
</dbReference>
<feature type="region of interest" description="Disordered" evidence="1">
    <location>
        <begin position="1"/>
        <end position="24"/>
    </location>
</feature>
<evidence type="ECO:0000259" key="2">
    <source>
        <dbReference type="Pfam" id="PF02625"/>
    </source>
</evidence>
<dbReference type="InterPro" id="IPR027051">
    <property type="entry name" value="XdhC_Rossmann_dom"/>
</dbReference>
<reference evidence="5" key="1">
    <citation type="journal article" date="2019" name="Int. J. Syst. Evol. Microbiol.">
        <title>The Global Catalogue of Microorganisms (GCM) 10K type strain sequencing project: providing services to taxonomists for standard genome sequencing and annotation.</title>
        <authorList>
            <consortium name="The Broad Institute Genomics Platform"/>
            <consortium name="The Broad Institute Genome Sequencing Center for Infectious Disease"/>
            <person name="Wu L."/>
            <person name="Ma J."/>
        </authorList>
    </citation>
    <scope>NUCLEOTIDE SEQUENCE [LARGE SCALE GENOMIC DNA]</scope>
    <source>
        <strain evidence="5">CCUG 56029</strain>
    </source>
</reference>
<sequence length="340" mass="35951">MNHHPGNGAGTASGQNGPATSPDDRTVLERLDKMQPIEALIANPDGVLALVTGVAGPSYRAPGAMMAIWPDAKPVGRLSSGCIEADLAIHAKAALRDGKLRVLRYGAGSPYRDIVLPCGGGLQVTLFPRPDPSVLRDLSQVNRRRATATLHIGRDGALFVTQGSAVTTDSEAAFVYRPEPQFVIFGEGPETAAFSALVHSIGYRHITASNGDAAMSGVARPGETLRHAPDRAFPLREVDENTAVLFFFHDHDRELPIIKAALRTPAFYLGAQGSRRAHANRVAALTRDGIPAAQIARIHGPIGLIHSARDPRILAVSVLAEVLARDPNTGPIANPADLSA</sequence>